<name>A0A699T006_TANCI</name>
<feature type="non-terminal residue" evidence="1">
    <location>
        <position position="1"/>
    </location>
</feature>
<dbReference type="AlphaFoldDB" id="A0A699T006"/>
<proteinExistence type="predicted"/>
<gene>
    <name evidence="1" type="ORF">Tci_874617</name>
</gene>
<keyword evidence="1" id="KW-0695">RNA-directed DNA polymerase</keyword>
<comment type="caution">
    <text evidence="1">The sequence shown here is derived from an EMBL/GenBank/DDBJ whole genome shotgun (WGS) entry which is preliminary data.</text>
</comment>
<dbReference type="EMBL" id="BKCJ011199404">
    <property type="protein sequence ID" value="GFD02648.1"/>
    <property type="molecule type" value="Genomic_DNA"/>
</dbReference>
<sequence length="104" mass="11432">AFLCPKMVLYEEEKIESKCGFLLLDKLKTSEGWRTPYKRQNGARAYTNGPAGNGEARGRVYALGGGEANQDPNVVKSTFLLNNLYASILFDTGVDRSFVSTAFS</sequence>
<dbReference type="GO" id="GO:0003964">
    <property type="term" value="F:RNA-directed DNA polymerase activity"/>
    <property type="evidence" value="ECO:0007669"/>
    <property type="project" value="UniProtKB-KW"/>
</dbReference>
<protein>
    <submittedName>
        <fullName evidence="1">Reverse transcriptase domain-containing protein</fullName>
    </submittedName>
</protein>
<accession>A0A699T006</accession>
<reference evidence="1" key="1">
    <citation type="journal article" date="2019" name="Sci. Rep.">
        <title>Draft genome of Tanacetum cinerariifolium, the natural source of mosquito coil.</title>
        <authorList>
            <person name="Yamashiro T."/>
            <person name="Shiraishi A."/>
            <person name="Satake H."/>
            <person name="Nakayama K."/>
        </authorList>
    </citation>
    <scope>NUCLEOTIDE SEQUENCE</scope>
</reference>
<evidence type="ECO:0000313" key="1">
    <source>
        <dbReference type="EMBL" id="GFD02648.1"/>
    </source>
</evidence>
<organism evidence="1">
    <name type="scientific">Tanacetum cinerariifolium</name>
    <name type="common">Dalmatian daisy</name>
    <name type="synonym">Chrysanthemum cinerariifolium</name>
    <dbReference type="NCBI Taxonomy" id="118510"/>
    <lineage>
        <taxon>Eukaryota</taxon>
        <taxon>Viridiplantae</taxon>
        <taxon>Streptophyta</taxon>
        <taxon>Embryophyta</taxon>
        <taxon>Tracheophyta</taxon>
        <taxon>Spermatophyta</taxon>
        <taxon>Magnoliopsida</taxon>
        <taxon>eudicotyledons</taxon>
        <taxon>Gunneridae</taxon>
        <taxon>Pentapetalae</taxon>
        <taxon>asterids</taxon>
        <taxon>campanulids</taxon>
        <taxon>Asterales</taxon>
        <taxon>Asteraceae</taxon>
        <taxon>Asteroideae</taxon>
        <taxon>Anthemideae</taxon>
        <taxon>Anthemidinae</taxon>
        <taxon>Tanacetum</taxon>
    </lineage>
</organism>
<keyword evidence="1" id="KW-0808">Transferase</keyword>
<keyword evidence="1" id="KW-0548">Nucleotidyltransferase</keyword>
<dbReference type="Pfam" id="PF08284">
    <property type="entry name" value="RVP_2"/>
    <property type="match status" value="1"/>
</dbReference>